<accession>I7MGG4</accession>
<reference evidence="3" key="1">
    <citation type="journal article" date="2006" name="PLoS Biol.">
        <title>Macronuclear genome sequence of the ciliate Tetrahymena thermophila, a model eukaryote.</title>
        <authorList>
            <person name="Eisen J.A."/>
            <person name="Coyne R.S."/>
            <person name="Wu M."/>
            <person name="Wu D."/>
            <person name="Thiagarajan M."/>
            <person name="Wortman J.R."/>
            <person name="Badger J.H."/>
            <person name="Ren Q."/>
            <person name="Amedeo P."/>
            <person name="Jones K.M."/>
            <person name="Tallon L.J."/>
            <person name="Delcher A.L."/>
            <person name="Salzberg S.L."/>
            <person name="Silva J.C."/>
            <person name="Haas B.J."/>
            <person name="Majoros W.H."/>
            <person name="Farzad M."/>
            <person name="Carlton J.M."/>
            <person name="Smith R.K. Jr."/>
            <person name="Garg J."/>
            <person name="Pearlman R.E."/>
            <person name="Karrer K.M."/>
            <person name="Sun L."/>
            <person name="Manning G."/>
            <person name="Elde N.C."/>
            <person name="Turkewitz A.P."/>
            <person name="Asai D.J."/>
            <person name="Wilkes D.E."/>
            <person name="Wang Y."/>
            <person name="Cai H."/>
            <person name="Collins K."/>
            <person name="Stewart B.A."/>
            <person name="Lee S.R."/>
            <person name="Wilamowska K."/>
            <person name="Weinberg Z."/>
            <person name="Ruzzo W.L."/>
            <person name="Wloga D."/>
            <person name="Gaertig J."/>
            <person name="Frankel J."/>
            <person name="Tsao C.-C."/>
            <person name="Gorovsky M.A."/>
            <person name="Keeling P.J."/>
            <person name="Waller R.F."/>
            <person name="Patron N.J."/>
            <person name="Cherry J.M."/>
            <person name="Stover N.A."/>
            <person name="Krieger C.J."/>
            <person name="del Toro C."/>
            <person name="Ryder H.F."/>
            <person name="Williamson S.C."/>
            <person name="Barbeau R.A."/>
            <person name="Hamilton E.P."/>
            <person name="Orias E."/>
        </authorList>
    </citation>
    <scope>NUCLEOTIDE SEQUENCE [LARGE SCALE GENOMIC DNA]</scope>
    <source>
        <strain evidence="3">SB210</strain>
    </source>
</reference>
<dbReference type="PANTHER" id="PTHR23354:SF108">
    <property type="entry name" value="RE10231P"/>
    <property type="match status" value="1"/>
</dbReference>
<dbReference type="SMART" id="SM00584">
    <property type="entry name" value="TLDc"/>
    <property type="match status" value="1"/>
</dbReference>
<dbReference type="eggNOG" id="KOG4636">
    <property type="taxonomic scope" value="Eukaryota"/>
</dbReference>
<dbReference type="PANTHER" id="PTHR23354">
    <property type="entry name" value="NUCLEOLAR PROTEIN 7/ESTROGEN RECEPTOR COACTIVATOR-RELATED"/>
    <property type="match status" value="1"/>
</dbReference>
<evidence type="ECO:0000313" key="2">
    <source>
        <dbReference type="EMBL" id="EAS01426.2"/>
    </source>
</evidence>
<sequence length="476" mass="55798">MGAEKSKPAANKNRFSEAEQKSLTQLFISYSKQQDISKAHIDNAESLQNFLSFKPEQRQQFYKWLQAISSKLNSSKGDKKVTFQTFASVIEYMTKSKQSYMFEEFNKKKYTSLEILCLIMFFVDEWDTIQFNKAIFTREKCSQVLNYILFIFGVESDKVINAFLDQVFKYEENQNEITADHFFYKTQSTLQYINRVLIDYWSGYVYNGIKQLSCPEFIQPSEIISNDFLPILYSHNSSIQHAKGLYLLYSSSKSGISFNRLAFAILGYNAPTLILIKHKEVNKETNESSTHIIGAYHQEQWYSQLKYQGDSQTYLFSLYPTYRTFNSYEGQGSSNYAYLNNRQIERSKYKVGLGFGGNEDFNQFRFWIDDDIQANSYVKSEDKTFGNGCIVSNGRQQTKLDVQCLEIWGIGSEENLQAQFEYRENERREIEKMRKVDKKAMWDNGFNKEMFFGKLNAHQGQLKEEIQREDDSNKQK</sequence>
<gene>
    <name evidence="2" type="ORF">TTHERM_00151360</name>
</gene>
<protein>
    <submittedName>
        <fullName evidence="2">TLD protein</fullName>
    </submittedName>
</protein>
<name>I7MGG4_TETTS</name>
<dbReference type="KEGG" id="tet:TTHERM_00151360"/>
<dbReference type="AlphaFoldDB" id="I7MGG4"/>
<keyword evidence="3" id="KW-1185">Reference proteome</keyword>
<dbReference type="EMBL" id="GG662603">
    <property type="protein sequence ID" value="EAS01426.2"/>
    <property type="molecule type" value="Genomic_DNA"/>
</dbReference>
<organism evidence="2 3">
    <name type="scientific">Tetrahymena thermophila (strain SB210)</name>
    <dbReference type="NCBI Taxonomy" id="312017"/>
    <lineage>
        <taxon>Eukaryota</taxon>
        <taxon>Sar</taxon>
        <taxon>Alveolata</taxon>
        <taxon>Ciliophora</taxon>
        <taxon>Intramacronucleata</taxon>
        <taxon>Oligohymenophorea</taxon>
        <taxon>Hymenostomatida</taxon>
        <taxon>Tetrahymenina</taxon>
        <taxon>Tetrahymenidae</taxon>
        <taxon>Tetrahymena</taxon>
    </lineage>
</organism>
<dbReference type="InterPro" id="IPR006571">
    <property type="entry name" value="TLDc_dom"/>
</dbReference>
<proteinExistence type="predicted"/>
<feature type="domain" description="TLDc" evidence="1">
    <location>
        <begin position="222"/>
        <end position="411"/>
    </location>
</feature>
<dbReference type="Pfam" id="PF07534">
    <property type="entry name" value="TLD"/>
    <property type="match status" value="1"/>
</dbReference>
<dbReference type="Proteomes" id="UP000009168">
    <property type="component" value="Unassembled WGS sequence"/>
</dbReference>
<dbReference type="PROSITE" id="PS51886">
    <property type="entry name" value="TLDC"/>
    <property type="match status" value="1"/>
</dbReference>
<dbReference type="RefSeq" id="XP_001021672.2">
    <property type="nucleotide sequence ID" value="XM_001021672.2"/>
</dbReference>
<evidence type="ECO:0000259" key="1">
    <source>
        <dbReference type="PROSITE" id="PS51886"/>
    </source>
</evidence>
<dbReference type="OrthoDB" id="289228at2759"/>
<evidence type="ECO:0000313" key="3">
    <source>
        <dbReference type="Proteomes" id="UP000009168"/>
    </source>
</evidence>
<dbReference type="GeneID" id="7840008"/>
<dbReference type="InParanoid" id="I7MGG4"/>